<dbReference type="Pfam" id="PF13495">
    <property type="entry name" value="Phage_int_SAM_4"/>
    <property type="match status" value="1"/>
</dbReference>
<accession>W2P329</accession>
<dbReference type="GO" id="GO:0015074">
    <property type="term" value="P:DNA integration"/>
    <property type="evidence" value="ECO:0007669"/>
    <property type="project" value="InterPro"/>
</dbReference>
<dbReference type="EMBL" id="KI690818">
    <property type="protein sequence ID" value="ETM55120.1"/>
    <property type="molecule type" value="Genomic_DNA"/>
</dbReference>
<reference evidence="2" key="1">
    <citation type="submission" date="2013-11" db="EMBL/GenBank/DDBJ databases">
        <title>The Genome Sequence of Phytophthora parasitica IAC_01/95.</title>
        <authorList>
            <consortium name="The Broad Institute Genomics Platform"/>
            <person name="Russ C."/>
            <person name="Tyler B."/>
            <person name="Panabieres F."/>
            <person name="Shan W."/>
            <person name="Tripathy S."/>
            <person name="Grunwald N."/>
            <person name="Machado M."/>
            <person name="Johnson C.S."/>
            <person name="Arredondo F."/>
            <person name="Hong C."/>
            <person name="Coffey M."/>
            <person name="Young S.K."/>
            <person name="Zeng Q."/>
            <person name="Gargeya S."/>
            <person name="Fitzgerald M."/>
            <person name="Abouelleil A."/>
            <person name="Alvarado L."/>
            <person name="Chapman S.B."/>
            <person name="Gainer-Dewar J."/>
            <person name="Goldberg J."/>
            <person name="Griggs A."/>
            <person name="Gujja S."/>
            <person name="Hansen M."/>
            <person name="Howarth C."/>
            <person name="Imamovic A."/>
            <person name="Ireland A."/>
            <person name="Larimer J."/>
            <person name="McCowan C."/>
            <person name="Murphy C."/>
            <person name="Pearson M."/>
            <person name="Poon T.W."/>
            <person name="Priest M."/>
            <person name="Roberts A."/>
            <person name="Saif S."/>
            <person name="Shea T."/>
            <person name="Sykes S."/>
            <person name="Wortman J."/>
            <person name="Nusbaum C."/>
            <person name="Birren B."/>
        </authorList>
    </citation>
    <scope>NUCLEOTIDE SEQUENCE [LARGE SCALE GENOMIC DNA]</scope>
    <source>
        <strain evidence="2">IAC_01/95</strain>
    </source>
</reference>
<gene>
    <name evidence="2" type="ORF">L914_01623</name>
</gene>
<dbReference type="Proteomes" id="UP000054532">
    <property type="component" value="Unassembled WGS sequence"/>
</dbReference>
<sequence>MGELDARVEEVLEKTTAEKIKYTYLRAIARFVEWLHTNTDDDRRQTLFTSSFRELQTINAGTITSWLSRPPLRSPVCLDSLSTQDCMRYLTSMEQRGVTGKSTFGNASSAIVYLYTATEYSRPHDFDFQMRRCF</sequence>
<feature type="domain" description="Integrase SAM-like N-terminal" evidence="1">
    <location>
        <begin position="14"/>
        <end position="119"/>
    </location>
</feature>
<protein>
    <recommendedName>
        <fullName evidence="1">Integrase SAM-like N-terminal domain-containing protein</fullName>
    </recommendedName>
</protein>
<dbReference type="AlphaFoldDB" id="W2P329"/>
<name>W2P329_PHYNI</name>
<proteinExistence type="predicted"/>
<dbReference type="VEuPathDB" id="FungiDB:PPTG_22584"/>
<organism evidence="2">
    <name type="scientific">Phytophthora nicotianae</name>
    <name type="common">Potato buckeye rot agent</name>
    <name type="synonym">Phytophthora parasitica</name>
    <dbReference type="NCBI Taxonomy" id="4792"/>
    <lineage>
        <taxon>Eukaryota</taxon>
        <taxon>Sar</taxon>
        <taxon>Stramenopiles</taxon>
        <taxon>Oomycota</taxon>
        <taxon>Peronosporomycetes</taxon>
        <taxon>Peronosporales</taxon>
        <taxon>Peronosporaceae</taxon>
        <taxon>Phytophthora</taxon>
    </lineage>
</organism>
<dbReference type="GO" id="GO:0003677">
    <property type="term" value="F:DNA binding"/>
    <property type="evidence" value="ECO:0007669"/>
    <property type="project" value="InterPro"/>
</dbReference>
<evidence type="ECO:0000259" key="1">
    <source>
        <dbReference type="Pfam" id="PF13495"/>
    </source>
</evidence>
<evidence type="ECO:0000313" key="2">
    <source>
        <dbReference type="EMBL" id="ETM55120.1"/>
    </source>
</evidence>
<dbReference type="InterPro" id="IPR004107">
    <property type="entry name" value="Integrase_SAM-like_N"/>
</dbReference>